<organism evidence="1">
    <name type="scientific">marine sediment metagenome</name>
    <dbReference type="NCBI Taxonomy" id="412755"/>
    <lineage>
        <taxon>unclassified sequences</taxon>
        <taxon>metagenomes</taxon>
        <taxon>ecological metagenomes</taxon>
    </lineage>
</organism>
<reference evidence="1" key="1">
    <citation type="journal article" date="2014" name="Front. Microbiol.">
        <title>High frequency of phylogenetically diverse reductive dehalogenase-homologous genes in deep subseafloor sedimentary metagenomes.</title>
        <authorList>
            <person name="Kawai M."/>
            <person name="Futagami T."/>
            <person name="Toyoda A."/>
            <person name="Takaki Y."/>
            <person name="Nishi S."/>
            <person name="Hori S."/>
            <person name="Arai W."/>
            <person name="Tsubouchi T."/>
            <person name="Morono Y."/>
            <person name="Uchiyama I."/>
            <person name="Ito T."/>
            <person name="Fujiyama A."/>
            <person name="Inagaki F."/>
            <person name="Takami H."/>
        </authorList>
    </citation>
    <scope>NUCLEOTIDE SEQUENCE</scope>
    <source>
        <strain evidence="1">Expedition CK06-06</strain>
    </source>
</reference>
<protein>
    <submittedName>
        <fullName evidence="1">Uncharacterized protein</fullName>
    </submittedName>
</protein>
<comment type="caution">
    <text evidence="1">The sequence shown here is derived from an EMBL/GenBank/DDBJ whole genome shotgun (WGS) entry which is preliminary data.</text>
</comment>
<name>X1HXY2_9ZZZZ</name>
<dbReference type="AlphaFoldDB" id="X1HXY2"/>
<proteinExistence type="predicted"/>
<sequence>HELFLKMMVEEKRAIELLQGYYTTHNERLRSDANAALAQNGVWPASMTTSLSICGRVAPVCPWGKPSTHDHPLSAPLWVRVHPQPLRWASKLGEGGSKWCCLD</sequence>
<feature type="non-terminal residue" evidence="1">
    <location>
        <position position="1"/>
    </location>
</feature>
<accession>X1HXY2</accession>
<evidence type="ECO:0000313" key="1">
    <source>
        <dbReference type="EMBL" id="GAH61930.1"/>
    </source>
</evidence>
<dbReference type="EMBL" id="BARU01032785">
    <property type="protein sequence ID" value="GAH61930.1"/>
    <property type="molecule type" value="Genomic_DNA"/>
</dbReference>
<gene>
    <name evidence="1" type="ORF">S03H2_51658</name>
</gene>